<evidence type="ECO:0000256" key="13">
    <source>
        <dbReference type="ARBA" id="ARBA00023012"/>
    </source>
</evidence>
<dbReference type="EMBL" id="CP091507">
    <property type="protein sequence ID" value="UOO79390.1"/>
    <property type="molecule type" value="Genomic_DNA"/>
</dbReference>
<keyword evidence="6" id="KW-0597">Phosphoprotein</keyword>
<keyword evidence="19" id="KW-1185">Reference proteome</keyword>
<dbReference type="PROSITE" id="PS50109">
    <property type="entry name" value="HIS_KIN"/>
    <property type="match status" value="1"/>
</dbReference>
<dbReference type="InterPro" id="IPR003594">
    <property type="entry name" value="HATPase_dom"/>
</dbReference>
<dbReference type="NCBIfam" id="TIGR02966">
    <property type="entry name" value="phoR_proteo"/>
    <property type="match status" value="1"/>
</dbReference>
<dbReference type="CDD" id="cd00082">
    <property type="entry name" value="HisKA"/>
    <property type="match status" value="1"/>
</dbReference>
<keyword evidence="5" id="KW-1003">Cell membrane</keyword>
<keyword evidence="11" id="KW-0067">ATP-binding</keyword>
<accession>A0AAE9GX78</accession>
<dbReference type="GO" id="GO:0004721">
    <property type="term" value="F:phosphoprotein phosphatase activity"/>
    <property type="evidence" value="ECO:0007669"/>
    <property type="project" value="InterPro"/>
</dbReference>
<evidence type="ECO:0000256" key="10">
    <source>
        <dbReference type="ARBA" id="ARBA00022777"/>
    </source>
</evidence>
<dbReference type="Pfam" id="PF00512">
    <property type="entry name" value="HisKA"/>
    <property type="match status" value="1"/>
</dbReference>
<evidence type="ECO:0000259" key="16">
    <source>
        <dbReference type="PROSITE" id="PS50109"/>
    </source>
</evidence>
<evidence type="ECO:0000313" key="17">
    <source>
        <dbReference type="EMBL" id="TCP00546.1"/>
    </source>
</evidence>
<dbReference type="PANTHER" id="PTHR45453:SF1">
    <property type="entry name" value="PHOSPHATE REGULON SENSOR PROTEIN PHOR"/>
    <property type="match status" value="1"/>
</dbReference>
<keyword evidence="7" id="KW-0808">Transferase</keyword>
<evidence type="ECO:0000256" key="2">
    <source>
        <dbReference type="ARBA" id="ARBA00004236"/>
    </source>
</evidence>
<keyword evidence="8 15" id="KW-0812">Transmembrane</keyword>
<dbReference type="Gene3D" id="1.10.287.130">
    <property type="match status" value="1"/>
</dbReference>
<dbReference type="InterPro" id="IPR050351">
    <property type="entry name" value="BphY/WalK/GraS-like"/>
</dbReference>
<dbReference type="Gene3D" id="3.30.565.10">
    <property type="entry name" value="Histidine kinase-like ATPase, C-terminal domain"/>
    <property type="match status" value="1"/>
</dbReference>
<evidence type="ECO:0000313" key="19">
    <source>
        <dbReference type="Proteomes" id="UP000294721"/>
    </source>
</evidence>
<dbReference type="EC" id="2.7.13.3" evidence="3"/>
<dbReference type="InterPro" id="IPR014310">
    <property type="entry name" value="Sig_transdc_His_kinase_PhoR"/>
</dbReference>
<evidence type="ECO:0000256" key="11">
    <source>
        <dbReference type="ARBA" id="ARBA00022840"/>
    </source>
</evidence>
<evidence type="ECO:0000256" key="8">
    <source>
        <dbReference type="ARBA" id="ARBA00022692"/>
    </source>
</evidence>
<dbReference type="SUPFAM" id="SSF55874">
    <property type="entry name" value="ATPase domain of HSP90 chaperone/DNA topoisomerase II/histidine kinase"/>
    <property type="match status" value="1"/>
</dbReference>
<dbReference type="Pfam" id="PF11808">
    <property type="entry name" value="PhoR"/>
    <property type="match status" value="1"/>
</dbReference>
<dbReference type="InterPro" id="IPR036097">
    <property type="entry name" value="HisK_dim/P_sf"/>
</dbReference>
<keyword evidence="12 15" id="KW-1133">Transmembrane helix</keyword>
<evidence type="ECO:0000256" key="1">
    <source>
        <dbReference type="ARBA" id="ARBA00000085"/>
    </source>
</evidence>
<dbReference type="InterPro" id="IPR021766">
    <property type="entry name" value="PhoR_N"/>
</dbReference>
<evidence type="ECO:0000256" key="14">
    <source>
        <dbReference type="ARBA" id="ARBA00023136"/>
    </source>
</evidence>
<feature type="domain" description="Histidine kinase" evidence="16">
    <location>
        <begin position="216"/>
        <end position="438"/>
    </location>
</feature>
<feature type="transmembrane region" description="Helical" evidence="15">
    <location>
        <begin position="7"/>
        <end position="25"/>
    </location>
</feature>
<name>A0AAE9GX78_9NEIS</name>
<reference evidence="18" key="3">
    <citation type="journal article" date="2022" name="Res Sq">
        <title>Evolution of multicellular longitudinally dividing oral cavity symbionts (Neisseriaceae).</title>
        <authorList>
            <person name="Nyongesa S."/>
            <person name="Weber P."/>
            <person name="Bernet E."/>
            <person name="Pullido F."/>
            <person name="Nieckarz M."/>
            <person name="Delaby M."/>
            <person name="Nieves C."/>
            <person name="Viehboeck T."/>
            <person name="Krause N."/>
            <person name="Rivera-Millot A."/>
            <person name="Nakamura A."/>
            <person name="Vischer N."/>
            <person name="VanNieuwenhze M."/>
            <person name="Brun Y."/>
            <person name="Cava F."/>
            <person name="Bulgheresi S."/>
            <person name="Veyrier F."/>
        </authorList>
    </citation>
    <scope>NUCLEOTIDE SEQUENCE</scope>
    <source>
        <strain evidence="18">1258/02</strain>
    </source>
</reference>
<organism evidence="18 20">
    <name type="scientific">Uruburuella suis</name>
    <dbReference type="NCBI Taxonomy" id="252130"/>
    <lineage>
        <taxon>Bacteria</taxon>
        <taxon>Pseudomonadati</taxon>
        <taxon>Pseudomonadota</taxon>
        <taxon>Betaproteobacteria</taxon>
        <taxon>Neisseriales</taxon>
        <taxon>Neisseriaceae</taxon>
        <taxon>Uruburuella</taxon>
    </lineage>
</organism>
<dbReference type="Pfam" id="PF02518">
    <property type="entry name" value="HATPase_c"/>
    <property type="match status" value="1"/>
</dbReference>
<sequence length="443" mass="48745">MNFVWRHIALSLFVLAVVMLLGFAAGGATGLFAAMAAWLGVWLAMQLYYVLKLARWLESPKINTIPHVGGMWSTIFDTLLRQAKSRKKRKQKLGAALQRFNRAAEAIPNGILILDKSGRIGWMNHLAVLHLNLNPATDWNGILRNIVRKPEFLDFLNQPLENTAEIKITLPKNGGISERALLITRAPFQTDELLLITRDISQAEQLNATRTAFVANVSHELRTPLTVINGFLETMADMPDLPREQAQQFIGLMQKEGARMQTLLADLLTLSRLESGVPAEQTPIDLSSLAESLSGDGDTLSAGKHEIHTDIAPDIWISGIYADLYNGLSNLVFNAVRYTPAGGIIRISLQALPSEQPFSLPDVRFAVQDNGPGIAPEHIPHLTERFYRVDKGRSRQSGGTGLGLAIVKHALAEHNSLLHISSTIGEGSEFSAVFKQIVPPARR</sequence>
<gene>
    <name evidence="18" type="primary">phoR</name>
    <name evidence="17" type="ORF">EV680_1371</name>
    <name evidence="18" type="ORF">LVJ78_12055</name>
</gene>
<dbReference type="GO" id="GO:0005524">
    <property type="term" value="F:ATP binding"/>
    <property type="evidence" value="ECO:0007669"/>
    <property type="project" value="UniProtKB-KW"/>
</dbReference>
<proteinExistence type="predicted"/>
<comment type="catalytic activity">
    <reaction evidence="1">
        <text>ATP + protein L-histidine = ADP + protein N-phospho-L-histidine.</text>
        <dbReference type="EC" id="2.7.13.3"/>
    </reaction>
</comment>
<dbReference type="InterPro" id="IPR036890">
    <property type="entry name" value="HATPase_C_sf"/>
</dbReference>
<evidence type="ECO:0000313" key="18">
    <source>
        <dbReference type="EMBL" id="UOO79390.1"/>
    </source>
</evidence>
<keyword evidence="14 15" id="KW-0472">Membrane</keyword>
<keyword evidence="10 18" id="KW-0418">Kinase</keyword>
<dbReference type="InterPro" id="IPR005467">
    <property type="entry name" value="His_kinase_dom"/>
</dbReference>
<dbReference type="FunFam" id="1.10.287.130:FF:000008">
    <property type="entry name" value="Two-component sensor histidine kinase"/>
    <property type="match status" value="1"/>
</dbReference>
<dbReference type="InterPro" id="IPR003661">
    <property type="entry name" value="HisK_dim/P_dom"/>
</dbReference>
<dbReference type="EMBL" id="SLXE01000037">
    <property type="protein sequence ID" value="TCP00546.1"/>
    <property type="molecule type" value="Genomic_DNA"/>
</dbReference>
<dbReference type="GO" id="GO:0000155">
    <property type="term" value="F:phosphorelay sensor kinase activity"/>
    <property type="evidence" value="ECO:0007669"/>
    <property type="project" value="InterPro"/>
</dbReference>
<evidence type="ECO:0000256" key="9">
    <source>
        <dbReference type="ARBA" id="ARBA00022741"/>
    </source>
</evidence>
<dbReference type="PRINTS" id="PR00344">
    <property type="entry name" value="BCTRLSENSOR"/>
</dbReference>
<evidence type="ECO:0000256" key="5">
    <source>
        <dbReference type="ARBA" id="ARBA00022475"/>
    </source>
</evidence>
<protein>
    <recommendedName>
        <fullName evidence="3">histidine kinase</fullName>
        <ecNumber evidence="3">2.7.13.3</ecNumber>
    </recommendedName>
</protein>
<evidence type="ECO:0000256" key="3">
    <source>
        <dbReference type="ARBA" id="ARBA00012438"/>
    </source>
</evidence>
<evidence type="ECO:0000256" key="12">
    <source>
        <dbReference type="ARBA" id="ARBA00022989"/>
    </source>
</evidence>
<dbReference type="GO" id="GO:0016036">
    <property type="term" value="P:cellular response to phosphate starvation"/>
    <property type="evidence" value="ECO:0007669"/>
    <property type="project" value="TreeGrafter"/>
</dbReference>
<keyword evidence="4" id="KW-0813">Transport</keyword>
<dbReference type="SMART" id="SM00387">
    <property type="entry name" value="HATPase_c"/>
    <property type="match status" value="1"/>
</dbReference>
<evidence type="ECO:0000256" key="4">
    <source>
        <dbReference type="ARBA" id="ARBA00022448"/>
    </source>
</evidence>
<dbReference type="InterPro" id="IPR035965">
    <property type="entry name" value="PAS-like_dom_sf"/>
</dbReference>
<dbReference type="Proteomes" id="UP000829756">
    <property type="component" value="Chromosome"/>
</dbReference>
<keyword evidence="9" id="KW-0547">Nucleotide-binding</keyword>
<comment type="subcellular location">
    <subcellularLocation>
        <location evidence="2">Cell membrane</location>
    </subcellularLocation>
</comment>
<dbReference type="AlphaFoldDB" id="A0AAE9GX78"/>
<dbReference type="SUPFAM" id="SSF47384">
    <property type="entry name" value="Homodimeric domain of signal transducing histidine kinase"/>
    <property type="match status" value="1"/>
</dbReference>
<dbReference type="SUPFAM" id="SSF55785">
    <property type="entry name" value="PYP-like sensor domain (PAS domain)"/>
    <property type="match status" value="1"/>
</dbReference>
<evidence type="ECO:0000256" key="7">
    <source>
        <dbReference type="ARBA" id="ARBA00022679"/>
    </source>
</evidence>
<dbReference type="RefSeq" id="WP_132954721.1">
    <property type="nucleotide sequence ID" value="NZ_CALJUB010000023.1"/>
</dbReference>
<keyword evidence="13" id="KW-0902">Two-component regulatory system</keyword>
<evidence type="ECO:0000256" key="15">
    <source>
        <dbReference type="SAM" id="Phobius"/>
    </source>
</evidence>
<dbReference type="InterPro" id="IPR004358">
    <property type="entry name" value="Sig_transdc_His_kin-like_C"/>
</dbReference>
<dbReference type="KEGG" id="usu:LVJ78_12055"/>
<dbReference type="Proteomes" id="UP000294721">
    <property type="component" value="Unassembled WGS sequence"/>
</dbReference>
<reference evidence="17 19" key="1">
    <citation type="submission" date="2019-03" db="EMBL/GenBank/DDBJ databases">
        <title>Genomic Encyclopedia of Type Strains, Phase IV (KMG-IV): sequencing the most valuable type-strain genomes for metagenomic binning, comparative biology and taxonomic classification.</title>
        <authorList>
            <person name="Goeker M."/>
        </authorList>
    </citation>
    <scope>NUCLEOTIDE SEQUENCE [LARGE SCALE GENOMIC DNA]</scope>
    <source>
        <strain evidence="17 19">DSM 17474</strain>
    </source>
</reference>
<reference evidence="18" key="2">
    <citation type="submission" date="2021-12" db="EMBL/GenBank/DDBJ databases">
        <authorList>
            <person name="Veyrier F.J."/>
        </authorList>
    </citation>
    <scope>NUCLEOTIDE SEQUENCE</scope>
    <source>
        <strain evidence="18">1258/02</strain>
    </source>
</reference>
<evidence type="ECO:0000313" key="20">
    <source>
        <dbReference type="Proteomes" id="UP000829756"/>
    </source>
</evidence>
<dbReference type="GO" id="GO:0005886">
    <property type="term" value="C:plasma membrane"/>
    <property type="evidence" value="ECO:0007669"/>
    <property type="project" value="UniProtKB-SubCell"/>
</dbReference>
<evidence type="ECO:0000256" key="6">
    <source>
        <dbReference type="ARBA" id="ARBA00022553"/>
    </source>
</evidence>
<dbReference type="PANTHER" id="PTHR45453">
    <property type="entry name" value="PHOSPHATE REGULON SENSOR PROTEIN PHOR"/>
    <property type="match status" value="1"/>
</dbReference>
<dbReference type="SMART" id="SM00388">
    <property type="entry name" value="HisKA"/>
    <property type="match status" value="1"/>
</dbReference>